<evidence type="ECO:0000313" key="2">
    <source>
        <dbReference type="EMBL" id="CAA9571506.1"/>
    </source>
</evidence>
<proteinExistence type="predicted"/>
<dbReference type="EMBL" id="CADCWK010000302">
    <property type="protein sequence ID" value="CAA9571506.1"/>
    <property type="molecule type" value="Genomic_DNA"/>
</dbReference>
<reference evidence="2" key="1">
    <citation type="submission" date="2020-02" db="EMBL/GenBank/DDBJ databases">
        <authorList>
            <person name="Meier V. D."/>
        </authorList>
    </citation>
    <scope>NUCLEOTIDE SEQUENCE</scope>
    <source>
        <strain evidence="2">AVDCRST_MAG33</strain>
    </source>
</reference>
<protein>
    <submittedName>
        <fullName evidence="2">Uncharacterized protein</fullName>
    </submittedName>
</protein>
<evidence type="ECO:0000256" key="1">
    <source>
        <dbReference type="SAM" id="MobiDB-lite"/>
    </source>
</evidence>
<feature type="region of interest" description="Disordered" evidence="1">
    <location>
        <begin position="1"/>
        <end position="38"/>
    </location>
</feature>
<accession>A0A6J4V7W1</accession>
<name>A0A6J4V7W1_9BACT</name>
<gene>
    <name evidence="2" type="ORF">AVDCRST_MAG33-2577</name>
</gene>
<feature type="compositionally biased region" description="Pro residues" evidence="1">
    <location>
        <begin position="28"/>
        <end position="38"/>
    </location>
</feature>
<sequence>MDMAGLSGAAGSGIDRMGSCRKPHASPVAPPPLRRPLPIPLDAARSLLAIDG</sequence>
<organism evidence="2">
    <name type="scientific">uncultured Thermomicrobiales bacterium</name>
    <dbReference type="NCBI Taxonomy" id="1645740"/>
    <lineage>
        <taxon>Bacteria</taxon>
        <taxon>Pseudomonadati</taxon>
        <taxon>Thermomicrobiota</taxon>
        <taxon>Thermomicrobia</taxon>
        <taxon>Thermomicrobiales</taxon>
        <taxon>environmental samples</taxon>
    </lineage>
</organism>
<dbReference type="AlphaFoldDB" id="A0A6J4V7W1"/>